<dbReference type="Proteomes" id="UP000036908">
    <property type="component" value="Unassembled WGS sequence"/>
</dbReference>
<dbReference type="RefSeq" id="WP_053221752.1">
    <property type="nucleotide sequence ID" value="NZ_JSVA01000001.1"/>
</dbReference>
<dbReference type="OrthoDB" id="708275at2"/>
<dbReference type="AlphaFoldDB" id="A0A0L8AQU1"/>
<evidence type="ECO:0008006" key="3">
    <source>
        <dbReference type="Google" id="ProtNLM"/>
    </source>
</evidence>
<accession>A0A0L8AQU1</accession>
<sequence length="132" mass="14701">MKNLFSAFVISLLLGSCGENDIDNIYTASIKGRWQLVEMYSSNGGPGQWSSVADGYTYTFLEDNIVIADKFECDGAYQFGDDGRLTITFSCPDSQFNVTYKIESEDNLMVLTPDPSPCDEGCAEKFKRVTRD</sequence>
<dbReference type="EMBL" id="JSVA01000001">
    <property type="protein sequence ID" value="KOF04600.1"/>
    <property type="molecule type" value="Genomic_DNA"/>
</dbReference>
<evidence type="ECO:0000313" key="2">
    <source>
        <dbReference type="Proteomes" id="UP000036908"/>
    </source>
</evidence>
<organism evidence="1 2">
    <name type="scientific">Roseivirga seohaensis subsp. aquiponti</name>
    <dbReference type="NCBI Taxonomy" id="1566026"/>
    <lineage>
        <taxon>Bacteria</taxon>
        <taxon>Pseudomonadati</taxon>
        <taxon>Bacteroidota</taxon>
        <taxon>Cytophagia</taxon>
        <taxon>Cytophagales</taxon>
        <taxon>Roseivirgaceae</taxon>
        <taxon>Roseivirga</taxon>
    </lineage>
</organism>
<proteinExistence type="predicted"/>
<comment type="caution">
    <text evidence="1">The sequence shown here is derived from an EMBL/GenBank/DDBJ whole genome shotgun (WGS) entry which is preliminary data.</text>
</comment>
<name>A0A0L8AQU1_9BACT</name>
<protein>
    <recommendedName>
        <fullName evidence="3">Lipocalin-like domain-containing protein</fullName>
    </recommendedName>
</protein>
<keyword evidence="2" id="KW-1185">Reference proteome</keyword>
<evidence type="ECO:0000313" key="1">
    <source>
        <dbReference type="EMBL" id="KOF04600.1"/>
    </source>
</evidence>
<dbReference type="PATRIC" id="fig|1566026.4.peg.133"/>
<dbReference type="PROSITE" id="PS51257">
    <property type="entry name" value="PROKAR_LIPOPROTEIN"/>
    <property type="match status" value="1"/>
</dbReference>
<reference evidence="2" key="1">
    <citation type="submission" date="2014-11" db="EMBL/GenBank/DDBJ databases">
        <title>Genome sequencing of Roseivirga sp. D-25.</title>
        <authorList>
            <person name="Selvaratnam C."/>
            <person name="Thevarajoo S."/>
            <person name="Goh K.M."/>
            <person name="Eee R."/>
            <person name="Chan K.-G."/>
            <person name="Chong C.S."/>
        </authorList>
    </citation>
    <scope>NUCLEOTIDE SEQUENCE [LARGE SCALE GENOMIC DNA]</scope>
    <source>
        <strain evidence="2">D-25</strain>
    </source>
</reference>
<gene>
    <name evidence="1" type="ORF">OB69_00635</name>
</gene>